<reference evidence="1" key="1">
    <citation type="submission" date="2023-06" db="EMBL/GenBank/DDBJ databases">
        <authorList>
            <person name="Kurt Z."/>
        </authorList>
    </citation>
    <scope>NUCLEOTIDE SEQUENCE</scope>
</reference>
<protein>
    <submittedName>
        <fullName evidence="2">Hypothetical_protein</fullName>
    </submittedName>
</protein>
<reference evidence="2 3" key="2">
    <citation type="submission" date="2024-07" db="EMBL/GenBank/DDBJ databases">
        <authorList>
            <person name="Akdeniz Z."/>
        </authorList>
    </citation>
    <scope>NUCLEOTIDE SEQUENCE [LARGE SCALE GENOMIC DNA]</scope>
</reference>
<accession>A0AA86UAU1</accession>
<dbReference type="Proteomes" id="UP001642409">
    <property type="component" value="Unassembled WGS sequence"/>
</dbReference>
<evidence type="ECO:0000313" key="1">
    <source>
        <dbReference type="EMBL" id="CAI9945326.1"/>
    </source>
</evidence>
<organism evidence="1">
    <name type="scientific">Hexamita inflata</name>
    <dbReference type="NCBI Taxonomy" id="28002"/>
    <lineage>
        <taxon>Eukaryota</taxon>
        <taxon>Metamonada</taxon>
        <taxon>Diplomonadida</taxon>
        <taxon>Hexamitidae</taxon>
        <taxon>Hexamitinae</taxon>
        <taxon>Hexamita</taxon>
    </lineage>
</organism>
<gene>
    <name evidence="1" type="ORF">HINF_LOCUS32971</name>
    <name evidence="2" type="ORF">HINF_LOCUS57972</name>
</gene>
<dbReference type="EMBL" id="CAXDID020000323">
    <property type="protein sequence ID" value="CAL6077028.1"/>
    <property type="molecule type" value="Genomic_DNA"/>
</dbReference>
<dbReference type="AlphaFoldDB" id="A0AA86UAU1"/>
<proteinExistence type="predicted"/>
<name>A0AA86UAU1_9EUKA</name>
<sequence length="161" mass="18849">MRKKNDNYLYQLSKPRETYPITLLSTNDPLSSYKFDYNSTQFQKYVSNTKALHFNGKDMDPSWQDVNWYIQTSNKILRAVSPELFKDVKERPMSQKPFSPIKVKSEVDFKAMRSPCPSARGPQTIKKQYEHINIEPKKIGLSINKQPQKSHTLVMIKSFIK</sequence>
<evidence type="ECO:0000313" key="3">
    <source>
        <dbReference type="Proteomes" id="UP001642409"/>
    </source>
</evidence>
<comment type="caution">
    <text evidence="1">The sequence shown here is derived from an EMBL/GenBank/DDBJ whole genome shotgun (WGS) entry which is preliminary data.</text>
</comment>
<keyword evidence="3" id="KW-1185">Reference proteome</keyword>
<dbReference type="EMBL" id="CATOUU010000743">
    <property type="protein sequence ID" value="CAI9945326.1"/>
    <property type="molecule type" value="Genomic_DNA"/>
</dbReference>
<evidence type="ECO:0000313" key="2">
    <source>
        <dbReference type="EMBL" id="CAL6077028.1"/>
    </source>
</evidence>